<name>A0A2A4MRR7_9GAMM</name>
<dbReference type="Gene3D" id="3.40.50.10320">
    <property type="entry name" value="LmbE-like"/>
    <property type="match status" value="1"/>
</dbReference>
<dbReference type="PANTHER" id="PTHR12993:SF11">
    <property type="entry name" value="N-ACETYLGLUCOSAMINYL-PHOSPHATIDYLINOSITOL DE-N-ACETYLASE"/>
    <property type="match status" value="1"/>
</dbReference>
<dbReference type="InterPro" id="IPR003737">
    <property type="entry name" value="GlcNAc_PI_deacetylase-related"/>
</dbReference>
<dbReference type="EMBL" id="NVQR01000042">
    <property type="protein sequence ID" value="PCH62286.1"/>
    <property type="molecule type" value="Genomic_DNA"/>
</dbReference>
<reference evidence="2" key="1">
    <citation type="submission" date="2017-08" db="EMBL/GenBank/DDBJ databases">
        <title>A dynamic microbial community with high functional redundancy inhabits the cold, oxic subseafloor aquifer.</title>
        <authorList>
            <person name="Tully B.J."/>
            <person name="Wheat C.G."/>
            <person name="Glazer B.T."/>
            <person name="Huber J.A."/>
        </authorList>
    </citation>
    <scope>NUCLEOTIDE SEQUENCE [LARGE SCALE GENOMIC DNA]</scope>
</reference>
<comment type="caution">
    <text evidence="1">The sequence shown here is derived from an EMBL/GenBank/DDBJ whole genome shotgun (WGS) entry which is preliminary data.</text>
</comment>
<dbReference type="Proteomes" id="UP000218172">
    <property type="component" value="Unassembled WGS sequence"/>
</dbReference>
<gene>
    <name evidence="1" type="ORF">COC19_03130</name>
</gene>
<evidence type="ECO:0000313" key="1">
    <source>
        <dbReference type="EMBL" id="PCH62286.1"/>
    </source>
</evidence>
<dbReference type="InterPro" id="IPR024078">
    <property type="entry name" value="LmbE-like_dom_sf"/>
</dbReference>
<evidence type="ECO:0000313" key="2">
    <source>
        <dbReference type="Proteomes" id="UP000218172"/>
    </source>
</evidence>
<dbReference type="SUPFAM" id="SSF102588">
    <property type="entry name" value="LmbE-like"/>
    <property type="match status" value="1"/>
</dbReference>
<sequence>MIEEHQLIPYQLAELPLGPWLVFAPHADDETFGMGGALLRAADAGIKTHIVVLTDGALGGEKADLVAIRKQEVANVAEFLAVTSLQCWDEPDRGLKITATLIDRVKAHIRELQVASVFFPAPFEPHPDHRSASQLVWQSLAQLYKADPMSCPAPLSYEISVQSPINRLLDITQVMSRKEQAMALYNSQNSENNYPQLVKALNKARTFSLNDTVSYAEGFYAYNKTALANSLEATTKAAMQLYWQ</sequence>
<accession>A0A2A4MRR7</accession>
<dbReference type="Pfam" id="PF02585">
    <property type="entry name" value="PIG-L"/>
    <property type="match status" value="1"/>
</dbReference>
<dbReference type="AlphaFoldDB" id="A0A2A4MRR7"/>
<dbReference type="PANTHER" id="PTHR12993">
    <property type="entry name" value="N-ACETYLGLUCOSAMINYL-PHOSPHATIDYLINOSITOL DE-N-ACETYLASE-RELATED"/>
    <property type="match status" value="1"/>
</dbReference>
<evidence type="ECO:0008006" key="3">
    <source>
        <dbReference type="Google" id="ProtNLM"/>
    </source>
</evidence>
<proteinExistence type="predicted"/>
<dbReference type="GO" id="GO:0016811">
    <property type="term" value="F:hydrolase activity, acting on carbon-nitrogen (but not peptide) bonds, in linear amides"/>
    <property type="evidence" value="ECO:0007669"/>
    <property type="project" value="TreeGrafter"/>
</dbReference>
<protein>
    <recommendedName>
        <fullName evidence="3">PIG-L domain-containing protein</fullName>
    </recommendedName>
</protein>
<organism evidence="1 2">
    <name type="scientific">SAR86 cluster bacterium</name>
    <dbReference type="NCBI Taxonomy" id="2030880"/>
    <lineage>
        <taxon>Bacteria</taxon>
        <taxon>Pseudomonadati</taxon>
        <taxon>Pseudomonadota</taxon>
        <taxon>Gammaproteobacteria</taxon>
        <taxon>SAR86 cluster</taxon>
    </lineage>
</organism>